<organism evidence="5 6">
    <name type="scientific">Alicyclobacillus cycloheptanicus</name>
    <dbReference type="NCBI Taxonomy" id="1457"/>
    <lineage>
        <taxon>Bacteria</taxon>
        <taxon>Bacillati</taxon>
        <taxon>Bacillota</taxon>
        <taxon>Bacilli</taxon>
        <taxon>Bacillales</taxon>
        <taxon>Alicyclobacillaceae</taxon>
        <taxon>Alicyclobacillus</taxon>
    </lineage>
</organism>
<evidence type="ECO:0000256" key="2">
    <source>
        <dbReference type="ARBA" id="ARBA00022825"/>
    </source>
</evidence>
<dbReference type="PANTHER" id="PTHR42776">
    <property type="entry name" value="SERINE PEPTIDASE S9 FAMILY MEMBER"/>
    <property type="match status" value="1"/>
</dbReference>
<name>A0ABT9XLA3_9BACL</name>
<dbReference type="InterPro" id="IPR011042">
    <property type="entry name" value="6-blade_b-propeller_TolB-like"/>
</dbReference>
<reference evidence="5 6" key="1">
    <citation type="submission" date="2023-07" db="EMBL/GenBank/DDBJ databases">
        <title>Genomic Encyclopedia of Type Strains, Phase IV (KMG-IV): sequencing the most valuable type-strain genomes for metagenomic binning, comparative biology and taxonomic classification.</title>
        <authorList>
            <person name="Goeker M."/>
        </authorList>
    </citation>
    <scope>NUCLEOTIDE SEQUENCE [LARGE SCALE GENOMIC DNA]</scope>
    <source>
        <strain evidence="5 6">DSM 4006</strain>
    </source>
</reference>
<keyword evidence="5" id="KW-0645">Protease</keyword>
<dbReference type="Pfam" id="PF07676">
    <property type="entry name" value="PD40"/>
    <property type="match status" value="1"/>
</dbReference>
<feature type="domain" description="Peptidase S9 prolyl oligopeptidase catalytic" evidence="4">
    <location>
        <begin position="503"/>
        <end position="704"/>
    </location>
</feature>
<dbReference type="GO" id="GO:0004177">
    <property type="term" value="F:aminopeptidase activity"/>
    <property type="evidence" value="ECO:0007669"/>
    <property type="project" value="UniProtKB-KW"/>
</dbReference>
<keyword evidence="1" id="KW-0378">Hydrolase</keyword>
<dbReference type="RefSeq" id="WP_274456543.1">
    <property type="nucleotide sequence ID" value="NZ_CP067097.1"/>
</dbReference>
<dbReference type="SUPFAM" id="SSF53474">
    <property type="entry name" value="alpha/beta-Hydrolases"/>
    <property type="match status" value="1"/>
</dbReference>
<dbReference type="PANTHER" id="PTHR42776:SF27">
    <property type="entry name" value="DIPEPTIDYL PEPTIDASE FAMILY MEMBER 6"/>
    <property type="match status" value="1"/>
</dbReference>
<evidence type="ECO:0000259" key="4">
    <source>
        <dbReference type="Pfam" id="PF00326"/>
    </source>
</evidence>
<evidence type="ECO:0000256" key="1">
    <source>
        <dbReference type="ARBA" id="ARBA00022801"/>
    </source>
</evidence>
<evidence type="ECO:0000313" key="5">
    <source>
        <dbReference type="EMBL" id="MDQ0190895.1"/>
    </source>
</evidence>
<keyword evidence="6" id="KW-1185">Reference proteome</keyword>
<dbReference type="SUPFAM" id="SSF82171">
    <property type="entry name" value="DPP6 N-terminal domain-like"/>
    <property type="match status" value="1"/>
</dbReference>
<proteinExistence type="predicted"/>
<dbReference type="InterPro" id="IPR011659">
    <property type="entry name" value="WD40"/>
</dbReference>
<dbReference type="Gene3D" id="3.40.50.1820">
    <property type="entry name" value="alpha/beta hydrolase"/>
    <property type="match status" value="1"/>
</dbReference>
<keyword evidence="5" id="KW-0031">Aminopeptidase</keyword>
<dbReference type="Proteomes" id="UP001232973">
    <property type="component" value="Unassembled WGS sequence"/>
</dbReference>
<dbReference type="EMBL" id="JAUSTP010000026">
    <property type="protein sequence ID" value="MDQ0190895.1"/>
    <property type="molecule type" value="Genomic_DNA"/>
</dbReference>
<evidence type="ECO:0000256" key="3">
    <source>
        <dbReference type="SAM" id="MobiDB-lite"/>
    </source>
</evidence>
<dbReference type="InterPro" id="IPR029058">
    <property type="entry name" value="AB_hydrolase_fold"/>
</dbReference>
<evidence type="ECO:0000313" key="6">
    <source>
        <dbReference type="Proteomes" id="UP001232973"/>
    </source>
</evidence>
<gene>
    <name evidence="5" type="ORF">J2S03_002762</name>
</gene>
<dbReference type="Pfam" id="PF00326">
    <property type="entry name" value="Peptidase_S9"/>
    <property type="match status" value="1"/>
</dbReference>
<dbReference type="InterPro" id="IPR001375">
    <property type="entry name" value="Peptidase_S9_cat"/>
</dbReference>
<keyword evidence="2" id="KW-0720">Serine protease</keyword>
<sequence>MTDSKQGLVPPRTGPAASWRIEDLLRIRIPTDAAVSPDGQECVFALRTLDEEKGEYRTKLWRTHITGGEPVQLTFGAYRDDAPAYSPNGAYIGFLSDRGDSDDEDEPAKMQLYILPRSGGEARVVAPKLGQVYDFAFRGDGRAVYVIVDVERTPFEAAREKARSEEKRDLTHEERAVWPKRICEIELGCDAAGDKVTTIYDRDYGLIELAPSHDGTKLVFSTNRTGLNNDWDKINLWLLEKPRAADGKAGLWQVRPLVSRMGACQGACFSPNDDLVAYIAPRFEHAEHSQSEVWLVRVEPDAGRHGSAHRIPDASGARDSSASPGCEASAQPVNLTEALGIVGDAQAVAWVRQDELLVQHEKGLAAPLYIITGVSAALSSASLEQSMTVRDVGHPAAVVRHAAVSLNGETAVYAAEDAVTPFELFAVRLDTGETQRLTDFQAEWQHKPRAKVMPFTWVSFDGQQMEGVLALPPGHAEIGKVPLLVDIHGGPAWHATMSFHQYVNWHWLTDLGYAVFAPNYRGGIGYGQDYLYANNMDLGGGDYRDIMTGVDAVAATGWVDEQRMGVMGGSYGGYMTNWIIGHDTRFQAAVSEFGIWSLFTDFGCSTGRSWETMYFGRYWENEALYLERSPSRYVTNIRTPVLIIHGDADDNTFIANSKEMYNALLEAGKVVEFVHYPREGHGIREPRHREDELKRVAAWFQHYIPTHKTVAPAKPGEWRDLLDGKLQMQVQQVERTRAYALYGDGYGDVLAVQVAWRLASNAPAAEGEEASDRTTELTMGQSAANVVFLTWEGAEPEQRPSVVAAYEAAPSGVFVPGTGTVLTGELTFRIANEGSAVLLFPATLAGLSGGHGLGLDIAGTRFALPEEA</sequence>
<dbReference type="Gene3D" id="2.120.10.30">
    <property type="entry name" value="TolB, C-terminal domain"/>
    <property type="match status" value="2"/>
</dbReference>
<protein>
    <submittedName>
        <fullName evidence="5">Dipeptidyl aminopeptidase/acylaminoacyl peptidase</fullName>
    </submittedName>
</protein>
<feature type="region of interest" description="Disordered" evidence="3">
    <location>
        <begin position="305"/>
        <end position="328"/>
    </location>
</feature>
<accession>A0ABT9XLA3</accession>
<comment type="caution">
    <text evidence="5">The sequence shown here is derived from an EMBL/GenBank/DDBJ whole genome shotgun (WGS) entry which is preliminary data.</text>
</comment>